<evidence type="ECO:0000256" key="1">
    <source>
        <dbReference type="SAM" id="MobiDB-lite"/>
    </source>
</evidence>
<dbReference type="Proteomes" id="UP001295684">
    <property type="component" value="Unassembled WGS sequence"/>
</dbReference>
<evidence type="ECO:0000313" key="3">
    <source>
        <dbReference type="Proteomes" id="UP001295684"/>
    </source>
</evidence>
<sequence>MDIQSSLTLLRINSAANSCTKQKLHRDLNFAGNSALIVKTRNLKTSSPEKRQRTQDKKKTQSITEIMTPSHSFNYVSYDGCKDNIAQSPTSLPKNRNLITFITSFRDKSKFCFKSMMRLQRDRLCRKEKRKRGELEKAVIIRRMKCRVGESRKCLKRGKRDKLQLRDAFTMPSEPMKVEFMKKPVFETLEPNSPAQNLSKVKFQRFCKKKQREMHRSLDFVQGRRIGRVSRAKPSKKAQYLINIMTNKQQSQEEEQPNNINAFDCTFGVDKKPQKKKINFKLKRPPQSKSQEKSSKSSSLAYKNHQRLKNCLIN</sequence>
<feature type="compositionally biased region" description="Basic and acidic residues" evidence="1">
    <location>
        <begin position="47"/>
        <end position="59"/>
    </location>
</feature>
<comment type="caution">
    <text evidence="2">The sequence shown here is derived from an EMBL/GenBank/DDBJ whole genome shotgun (WGS) entry which is preliminary data.</text>
</comment>
<dbReference type="EMBL" id="CAMPGE010015349">
    <property type="protein sequence ID" value="CAI2373978.1"/>
    <property type="molecule type" value="Genomic_DNA"/>
</dbReference>
<organism evidence="2 3">
    <name type="scientific">Euplotes crassus</name>
    <dbReference type="NCBI Taxonomy" id="5936"/>
    <lineage>
        <taxon>Eukaryota</taxon>
        <taxon>Sar</taxon>
        <taxon>Alveolata</taxon>
        <taxon>Ciliophora</taxon>
        <taxon>Intramacronucleata</taxon>
        <taxon>Spirotrichea</taxon>
        <taxon>Hypotrichia</taxon>
        <taxon>Euplotida</taxon>
        <taxon>Euplotidae</taxon>
        <taxon>Moneuplotes</taxon>
    </lineage>
</organism>
<feature type="compositionally biased region" description="Basic residues" evidence="1">
    <location>
        <begin position="274"/>
        <end position="286"/>
    </location>
</feature>
<proteinExistence type="predicted"/>
<accession>A0AAD1XJU6</accession>
<evidence type="ECO:0000313" key="2">
    <source>
        <dbReference type="EMBL" id="CAI2373978.1"/>
    </source>
</evidence>
<dbReference type="AlphaFoldDB" id="A0AAD1XJU6"/>
<keyword evidence="3" id="KW-1185">Reference proteome</keyword>
<name>A0AAD1XJU6_EUPCR</name>
<feature type="region of interest" description="Disordered" evidence="1">
    <location>
        <begin position="41"/>
        <end position="61"/>
    </location>
</feature>
<feature type="region of interest" description="Disordered" evidence="1">
    <location>
        <begin position="274"/>
        <end position="303"/>
    </location>
</feature>
<gene>
    <name evidence="2" type="ORF">ECRASSUSDP1_LOCUS15327</name>
</gene>
<reference evidence="2" key="1">
    <citation type="submission" date="2023-07" db="EMBL/GenBank/DDBJ databases">
        <authorList>
            <consortium name="AG Swart"/>
            <person name="Singh M."/>
            <person name="Singh A."/>
            <person name="Seah K."/>
            <person name="Emmerich C."/>
        </authorList>
    </citation>
    <scope>NUCLEOTIDE SEQUENCE</scope>
    <source>
        <strain evidence="2">DP1</strain>
    </source>
</reference>
<protein>
    <submittedName>
        <fullName evidence="2">Uncharacterized protein</fullName>
    </submittedName>
</protein>